<dbReference type="Proteomes" id="UP001500460">
    <property type="component" value="Unassembled WGS sequence"/>
</dbReference>
<gene>
    <name evidence="1" type="ORF">GCM10010421_51040</name>
</gene>
<evidence type="ECO:0000313" key="1">
    <source>
        <dbReference type="EMBL" id="GAA2452113.1"/>
    </source>
</evidence>
<comment type="caution">
    <text evidence="1">The sequence shown here is derived from an EMBL/GenBank/DDBJ whole genome shotgun (WGS) entry which is preliminary data.</text>
</comment>
<sequence length="80" mass="9135">MDNERKTRTTSPTGRAYVCPSCKQPVDAVVERHKRMGVFTPHWTAGPCHNRRCDQYVPEQVPVSSVRSAVWKSLAGWTRH</sequence>
<organism evidence="1 2">
    <name type="scientific">Streptomyces glaucus</name>
    <dbReference type="NCBI Taxonomy" id="284029"/>
    <lineage>
        <taxon>Bacteria</taxon>
        <taxon>Bacillati</taxon>
        <taxon>Actinomycetota</taxon>
        <taxon>Actinomycetes</taxon>
        <taxon>Kitasatosporales</taxon>
        <taxon>Streptomycetaceae</taxon>
        <taxon>Streptomyces</taxon>
    </lineage>
</organism>
<reference evidence="2" key="1">
    <citation type="journal article" date="2019" name="Int. J. Syst. Evol. Microbiol.">
        <title>The Global Catalogue of Microorganisms (GCM) 10K type strain sequencing project: providing services to taxonomists for standard genome sequencing and annotation.</title>
        <authorList>
            <consortium name="The Broad Institute Genomics Platform"/>
            <consortium name="The Broad Institute Genome Sequencing Center for Infectious Disease"/>
            <person name="Wu L."/>
            <person name="Ma J."/>
        </authorList>
    </citation>
    <scope>NUCLEOTIDE SEQUENCE [LARGE SCALE GENOMIC DNA]</scope>
    <source>
        <strain evidence="2">JCM 6922</strain>
    </source>
</reference>
<name>A0ABP5XF43_9ACTN</name>
<evidence type="ECO:0000313" key="2">
    <source>
        <dbReference type="Proteomes" id="UP001500460"/>
    </source>
</evidence>
<proteinExistence type="predicted"/>
<dbReference type="EMBL" id="BAAATK010000042">
    <property type="protein sequence ID" value="GAA2452113.1"/>
    <property type="molecule type" value="Genomic_DNA"/>
</dbReference>
<dbReference type="RefSeq" id="WP_344607434.1">
    <property type="nucleotide sequence ID" value="NZ_BAAATK010000042.1"/>
</dbReference>
<keyword evidence="2" id="KW-1185">Reference proteome</keyword>
<protein>
    <submittedName>
        <fullName evidence="1">Uncharacterized protein</fullName>
    </submittedName>
</protein>
<accession>A0ABP5XF43</accession>